<keyword evidence="1" id="KW-0472">Membrane</keyword>
<dbReference type="EMBL" id="JAAWWK010000002">
    <property type="protein sequence ID" value="NKI17447.1"/>
    <property type="molecule type" value="Genomic_DNA"/>
</dbReference>
<keyword evidence="1" id="KW-1133">Transmembrane helix</keyword>
<dbReference type="Proteomes" id="UP000765845">
    <property type="component" value="Unassembled WGS sequence"/>
</dbReference>
<evidence type="ECO:0000313" key="2">
    <source>
        <dbReference type="EMBL" id="NKI17447.1"/>
    </source>
</evidence>
<name>A0ABX1GE33_9GAMM</name>
<evidence type="ECO:0000313" key="3">
    <source>
        <dbReference type="Proteomes" id="UP000765845"/>
    </source>
</evidence>
<reference evidence="2 3" key="1">
    <citation type="submission" date="2020-04" db="EMBL/GenBank/DDBJ databases">
        <authorList>
            <person name="Yoon J."/>
        </authorList>
    </citation>
    <scope>NUCLEOTIDE SEQUENCE [LARGE SCALE GENOMIC DNA]</scope>
    <source>
        <strain evidence="2 3">KMU-166</strain>
    </source>
</reference>
<comment type="caution">
    <text evidence="2">The sequence shown here is derived from an EMBL/GenBank/DDBJ whole genome shotgun (WGS) entry which is preliminary data.</text>
</comment>
<sequence>MAIDISNLSAGLASYGALCWRCVKVVRVAGAGAMVGVNILCFAGGVGGMFFAG</sequence>
<keyword evidence="1" id="KW-0812">Transmembrane</keyword>
<protein>
    <submittedName>
        <fullName evidence="2">Uncharacterized protein</fullName>
    </submittedName>
</protein>
<evidence type="ECO:0000256" key="1">
    <source>
        <dbReference type="SAM" id="Phobius"/>
    </source>
</evidence>
<organism evidence="2 3">
    <name type="scientific">Spongiibacter thalassae</name>
    <dbReference type="NCBI Taxonomy" id="2721624"/>
    <lineage>
        <taxon>Bacteria</taxon>
        <taxon>Pseudomonadati</taxon>
        <taxon>Pseudomonadota</taxon>
        <taxon>Gammaproteobacteria</taxon>
        <taxon>Cellvibrionales</taxon>
        <taxon>Spongiibacteraceae</taxon>
        <taxon>Spongiibacter</taxon>
    </lineage>
</organism>
<feature type="transmembrane region" description="Helical" evidence="1">
    <location>
        <begin position="28"/>
        <end position="52"/>
    </location>
</feature>
<proteinExistence type="predicted"/>
<keyword evidence="3" id="KW-1185">Reference proteome</keyword>
<dbReference type="RefSeq" id="WP_168449943.1">
    <property type="nucleotide sequence ID" value="NZ_JAAWWK010000002.1"/>
</dbReference>
<accession>A0ABX1GE33</accession>
<gene>
    <name evidence="2" type="ORF">HCU74_08460</name>
</gene>